<feature type="transmembrane region" description="Helical" evidence="1">
    <location>
        <begin position="114"/>
        <end position="135"/>
    </location>
</feature>
<name>A0ABV6R7M1_9MICO</name>
<dbReference type="Proteomes" id="UP001589793">
    <property type="component" value="Unassembled WGS sequence"/>
</dbReference>
<keyword evidence="3" id="KW-1185">Reference proteome</keyword>
<dbReference type="SUPFAM" id="SSF103473">
    <property type="entry name" value="MFS general substrate transporter"/>
    <property type="match status" value="1"/>
</dbReference>
<organism evidence="2 3">
    <name type="scientific">Brachybacterium hainanense</name>
    <dbReference type="NCBI Taxonomy" id="1541174"/>
    <lineage>
        <taxon>Bacteria</taxon>
        <taxon>Bacillati</taxon>
        <taxon>Actinomycetota</taxon>
        <taxon>Actinomycetes</taxon>
        <taxon>Micrococcales</taxon>
        <taxon>Dermabacteraceae</taxon>
        <taxon>Brachybacterium</taxon>
    </lineage>
</organism>
<dbReference type="InterPro" id="IPR036259">
    <property type="entry name" value="MFS_trans_sf"/>
</dbReference>
<sequence length="223" mass="24177">MSLIDPGTRWWNRDRVRRGAAVLCWALADVLAFAGTWGGLAGQASPLPLWFSLMGSFLPIPMIVGAMFLFTSGIAEPARADARIIVIPLSAYFIATGLGSLLGGWMSPQGLSGMHAVFVVFVLGGILAIVLAQVLRRRARRAQAVREHVERSGIVTTGVITRARGMSVNYQEVTRVIVRFTDAEGRSRWARARVAGTVQEGRRVRLKYAPEHLGSRAGVVLLG</sequence>
<gene>
    <name evidence="2" type="ORF">ACFFF6_03345</name>
</gene>
<dbReference type="RefSeq" id="WP_376978205.1">
    <property type="nucleotide sequence ID" value="NZ_JBHLSV010000003.1"/>
</dbReference>
<feature type="transmembrane region" description="Helical" evidence="1">
    <location>
        <begin position="47"/>
        <end position="70"/>
    </location>
</feature>
<feature type="transmembrane region" description="Helical" evidence="1">
    <location>
        <begin position="20"/>
        <end position="41"/>
    </location>
</feature>
<protein>
    <recommendedName>
        <fullName evidence="4">DUF3592 domain-containing protein</fullName>
    </recommendedName>
</protein>
<dbReference type="EMBL" id="JBHLSV010000003">
    <property type="protein sequence ID" value="MFC0672989.1"/>
    <property type="molecule type" value="Genomic_DNA"/>
</dbReference>
<comment type="caution">
    <text evidence="2">The sequence shown here is derived from an EMBL/GenBank/DDBJ whole genome shotgun (WGS) entry which is preliminary data.</text>
</comment>
<evidence type="ECO:0000256" key="1">
    <source>
        <dbReference type="SAM" id="Phobius"/>
    </source>
</evidence>
<accession>A0ABV6R7M1</accession>
<keyword evidence="1" id="KW-0472">Membrane</keyword>
<feature type="transmembrane region" description="Helical" evidence="1">
    <location>
        <begin position="82"/>
        <end position="102"/>
    </location>
</feature>
<evidence type="ECO:0000313" key="2">
    <source>
        <dbReference type="EMBL" id="MFC0672989.1"/>
    </source>
</evidence>
<proteinExistence type="predicted"/>
<keyword evidence="1" id="KW-1133">Transmembrane helix</keyword>
<evidence type="ECO:0008006" key="4">
    <source>
        <dbReference type="Google" id="ProtNLM"/>
    </source>
</evidence>
<evidence type="ECO:0000313" key="3">
    <source>
        <dbReference type="Proteomes" id="UP001589793"/>
    </source>
</evidence>
<reference evidence="2 3" key="1">
    <citation type="submission" date="2024-09" db="EMBL/GenBank/DDBJ databases">
        <authorList>
            <person name="Sun Q."/>
            <person name="Mori K."/>
        </authorList>
    </citation>
    <scope>NUCLEOTIDE SEQUENCE [LARGE SCALE GENOMIC DNA]</scope>
    <source>
        <strain evidence="2 3">CICC 10874</strain>
    </source>
</reference>
<keyword evidence="1" id="KW-0812">Transmembrane</keyword>